<dbReference type="AlphaFoldDB" id="M1XPZ0"/>
<dbReference type="GeneID" id="14650982"/>
<dbReference type="InterPro" id="IPR050155">
    <property type="entry name" value="HAD-like_hydrolase_sf"/>
</dbReference>
<dbReference type="SFLD" id="SFLDS00003">
    <property type="entry name" value="Haloacid_Dehalogenase"/>
    <property type="match status" value="1"/>
</dbReference>
<dbReference type="InterPro" id="IPR006439">
    <property type="entry name" value="HAD-SF_hydro_IA"/>
</dbReference>
<dbReference type="EMBL" id="HF582854">
    <property type="protein sequence ID" value="CCQ36112.1"/>
    <property type="molecule type" value="Genomic_DNA"/>
</dbReference>
<evidence type="ECO:0000256" key="1">
    <source>
        <dbReference type="ARBA" id="ARBA00007958"/>
    </source>
</evidence>
<reference evidence="2 3" key="1">
    <citation type="journal article" date="2013" name="Genome Announc.">
        <title>Genome of the haloarchaeon Natronomonas moolapensis, a neutrophilic member of a previously haloalkaliphilic genus.</title>
        <authorList>
            <person name="Dyall-Smith M.L."/>
            <person name="Pfeiffer F."/>
            <person name="Oberwinkler T."/>
            <person name="Klee K."/>
            <person name="Rampp M."/>
            <person name="Palm P."/>
            <person name="Gross K."/>
            <person name="Schuster S.C."/>
            <person name="Oesterhelt D."/>
        </authorList>
    </citation>
    <scope>NUCLEOTIDE SEQUENCE [LARGE SCALE GENOMIC DNA]</scope>
    <source>
        <strain evidence="3">DSM 18674 / JCM 14361 / 8.8.11</strain>
    </source>
</reference>
<dbReference type="SUPFAM" id="SSF56784">
    <property type="entry name" value="HAD-like"/>
    <property type="match status" value="1"/>
</dbReference>
<gene>
    <name evidence="2" type="ordered locus">Nmlp_1924</name>
</gene>
<dbReference type="RefSeq" id="WP_015408933.1">
    <property type="nucleotide sequence ID" value="NC_020388.1"/>
</dbReference>
<evidence type="ECO:0000313" key="3">
    <source>
        <dbReference type="Proteomes" id="UP000011867"/>
    </source>
</evidence>
<dbReference type="Gene3D" id="3.40.50.1000">
    <property type="entry name" value="HAD superfamily/HAD-like"/>
    <property type="match status" value="1"/>
</dbReference>
<dbReference type="STRING" id="268739.Nmlp_1924"/>
<keyword evidence="2" id="KW-0378">Hydrolase</keyword>
<dbReference type="GO" id="GO:0006281">
    <property type="term" value="P:DNA repair"/>
    <property type="evidence" value="ECO:0007669"/>
    <property type="project" value="TreeGrafter"/>
</dbReference>
<protein>
    <submittedName>
        <fullName evidence="2">HAD superfamily hydrolase</fullName>
    </submittedName>
</protein>
<dbReference type="InterPro" id="IPR023214">
    <property type="entry name" value="HAD_sf"/>
</dbReference>
<dbReference type="KEGG" id="nmo:Nmlp_1924"/>
<dbReference type="InterPro" id="IPR036412">
    <property type="entry name" value="HAD-like_sf"/>
</dbReference>
<dbReference type="OrthoDB" id="115864at2157"/>
<dbReference type="PANTHER" id="PTHR43434:SF1">
    <property type="entry name" value="PHOSPHOGLYCOLATE PHOSPHATASE"/>
    <property type="match status" value="1"/>
</dbReference>
<dbReference type="PANTHER" id="PTHR43434">
    <property type="entry name" value="PHOSPHOGLYCOLATE PHOSPHATASE"/>
    <property type="match status" value="1"/>
</dbReference>
<organism evidence="2 3">
    <name type="scientific">Natronomonas moolapensis (strain DSM 18674 / CECT 7526 / JCM 14361 / 8.8.11)</name>
    <dbReference type="NCBI Taxonomy" id="268739"/>
    <lineage>
        <taxon>Archaea</taxon>
        <taxon>Methanobacteriati</taxon>
        <taxon>Methanobacteriota</taxon>
        <taxon>Stenosarchaea group</taxon>
        <taxon>Halobacteria</taxon>
        <taxon>Halobacteriales</taxon>
        <taxon>Natronomonadaceae</taxon>
        <taxon>Natronomonas</taxon>
    </lineage>
</organism>
<sequence>MNYDAVVLDMDGVVIEPTDRAVIRESITDTFGEFGVDSPSPALVERLLDQEVPTETLRERHGIDPAEFWTQREHGASQAQIEAADRGAKAPYDDVSVLDELPTPLGLVSNNQRPTVEFLLEHHGLTYFETAYGREPTLTGAARKKPDPHYIERALADLDADTALYVGDSNVDVEAAHRAEVDSAFVRRPHRTDYALEREPTYELSTLAGLTGILGSS</sequence>
<evidence type="ECO:0000313" key="2">
    <source>
        <dbReference type="EMBL" id="CCQ36112.1"/>
    </source>
</evidence>
<proteinExistence type="inferred from homology"/>
<dbReference type="Pfam" id="PF13419">
    <property type="entry name" value="HAD_2"/>
    <property type="match status" value="1"/>
</dbReference>
<keyword evidence="3" id="KW-1185">Reference proteome</keyword>
<comment type="similarity">
    <text evidence="1">Belongs to the HAD-like hydrolase superfamily.</text>
</comment>
<dbReference type="GO" id="GO:0008967">
    <property type="term" value="F:phosphoglycolate phosphatase activity"/>
    <property type="evidence" value="ECO:0007669"/>
    <property type="project" value="TreeGrafter"/>
</dbReference>
<name>M1XPZ0_NATM8</name>
<accession>M1XPZ0</accession>
<dbReference type="eggNOG" id="arCOG02292">
    <property type="taxonomic scope" value="Archaea"/>
</dbReference>
<dbReference type="InterPro" id="IPR041492">
    <property type="entry name" value="HAD_2"/>
</dbReference>
<dbReference type="NCBIfam" id="TIGR01549">
    <property type="entry name" value="HAD-SF-IA-v1"/>
    <property type="match status" value="1"/>
</dbReference>
<dbReference type="Proteomes" id="UP000011867">
    <property type="component" value="Chromosome"/>
</dbReference>
<dbReference type="SFLD" id="SFLDG01129">
    <property type="entry name" value="C1.5:_HAD__Beta-PGM__Phosphata"/>
    <property type="match status" value="1"/>
</dbReference>
<dbReference type="HOGENOM" id="CLU_108335_0_0_2"/>